<dbReference type="OrthoDB" id="410458at2759"/>
<evidence type="ECO:0000313" key="3">
    <source>
        <dbReference type="Proteomes" id="UP001153069"/>
    </source>
</evidence>
<comment type="caution">
    <text evidence="2">The sequence shown here is derived from an EMBL/GenBank/DDBJ whole genome shotgun (WGS) entry which is preliminary data.</text>
</comment>
<keyword evidence="1" id="KW-0732">Signal</keyword>
<reference evidence="2" key="1">
    <citation type="submission" date="2020-06" db="EMBL/GenBank/DDBJ databases">
        <authorList>
            <consortium name="Plant Systems Biology data submission"/>
        </authorList>
    </citation>
    <scope>NUCLEOTIDE SEQUENCE</scope>
    <source>
        <strain evidence="2">D6</strain>
    </source>
</reference>
<accession>A0A9N8HMU7</accession>
<dbReference type="PANTHER" id="PTHR33639">
    <property type="entry name" value="THIOL-DISULFIDE OXIDOREDUCTASE DCC"/>
    <property type="match status" value="1"/>
</dbReference>
<dbReference type="InterPro" id="IPR007263">
    <property type="entry name" value="DCC1-like"/>
</dbReference>
<keyword evidence="3" id="KW-1185">Reference proteome</keyword>
<feature type="chain" id="PRO_5040143975" evidence="1">
    <location>
        <begin position="20"/>
        <end position="233"/>
    </location>
</feature>
<feature type="signal peptide" evidence="1">
    <location>
        <begin position="1"/>
        <end position="19"/>
    </location>
</feature>
<evidence type="ECO:0000313" key="2">
    <source>
        <dbReference type="EMBL" id="CAB9520973.1"/>
    </source>
</evidence>
<dbReference type="InterPro" id="IPR052927">
    <property type="entry name" value="DCC_oxidoreductase"/>
</dbReference>
<dbReference type="AlphaFoldDB" id="A0A9N8HMU7"/>
<dbReference type="GO" id="GO:0015035">
    <property type="term" value="F:protein-disulfide reductase activity"/>
    <property type="evidence" value="ECO:0007669"/>
    <property type="project" value="InterPro"/>
</dbReference>
<dbReference type="PANTHER" id="PTHR33639:SF2">
    <property type="entry name" value="DUF393 DOMAIN-CONTAINING PROTEIN"/>
    <property type="match status" value="1"/>
</dbReference>
<proteinExistence type="predicted"/>
<sequence length="233" mass="25448">MLWRIKALWLACLSGGRWSQFPLLPVVSASASRSPAFVSSRRSTRSFATAASNVSTSSGSANGTTESSFAMECDEPTLVAQRVFATDKRPVILFDGVCNMCNGAVNLALDWDPKGKLRFSALQSNVGRALLQVNGRAANDISSIVLVTEDSAFIKSDAILRITEALTPLRLVALKPAAVVARWVVPRFLRDIVYDGVAVSRYNILGKQDQCRFDADGEFEDRFVDDRLAQKQV</sequence>
<dbReference type="Pfam" id="PF04134">
    <property type="entry name" value="DCC1-like"/>
    <property type="match status" value="1"/>
</dbReference>
<dbReference type="EMBL" id="CAICTM010001149">
    <property type="protein sequence ID" value="CAB9520973.1"/>
    <property type="molecule type" value="Genomic_DNA"/>
</dbReference>
<name>A0A9N8HMU7_9STRA</name>
<organism evidence="2 3">
    <name type="scientific">Seminavis robusta</name>
    <dbReference type="NCBI Taxonomy" id="568900"/>
    <lineage>
        <taxon>Eukaryota</taxon>
        <taxon>Sar</taxon>
        <taxon>Stramenopiles</taxon>
        <taxon>Ochrophyta</taxon>
        <taxon>Bacillariophyta</taxon>
        <taxon>Bacillariophyceae</taxon>
        <taxon>Bacillariophycidae</taxon>
        <taxon>Naviculales</taxon>
        <taxon>Naviculaceae</taxon>
        <taxon>Seminavis</taxon>
    </lineage>
</organism>
<evidence type="ECO:0000256" key="1">
    <source>
        <dbReference type="SAM" id="SignalP"/>
    </source>
</evidence>
<protein>
    <submittedName>
        <fullName evidence="2">DCC family protein At1g52590</fullName>
    </submittedName>
</protein>
<dbReference type="Proteomes" id="UP001153069">
    <property type="component" value="Unassembled WGS sequence"/>
</dbReference>
<gene>
    <name evidence="2" type="ORF">SEMRO_1151_G246770.1</name>
</gene>